<organism evidence="1 2">
    <name type="scientific">Mycobacteroides abscessus MAB_091912_2446</name>
    <dbReference type="NCBI Taxonomy" id="1335414"/>
    <lineage>
        <taxon>Bacteria</taxon>
        <taxon>Bacillati</taxon>
        <taxon>Actinomycetota</taxon>
        <taxon>Actinomycetes</taxon>
        <taxon>Mycobacteriales</taxon>
        <taxon>Mycobacteriaceae</taxon>
        <taxon>Mycobacteroides</taxon>
        <taxon>Mycobacteroides abscessus</taxon>
    </lineage>
</organism>
<name>A0A829MDG5_9MYCO</name>
<proteinExistence type="predicted"/>
<reference evidence="1 2" key="1">
    <citation type="journal article" date="2014" name="Emerg. Infect. Dis.">
        <title>High-level Relatedness among Mycobacterium abscessus subsp. massiliense Strains from Widely Separated Outbreaks.</title>
        <authorList>
            <person name="Tettelin H."/>
            <person name="Davidson R.M."/>
            <person name="Agrawal S."/>
            <person name="Aitken M.L."/>
            <person name="Shallom S."/>
            <person name="Hasan N.A."/>
            <person name="Strong M."/>
            <person name="Nogueira de Moura V.C."/>
            <person name="De Groote M.A."/>
            <person name="Duarte R.S."/>
            <person name="Hine E."/>
            <person name="Parankush S."/>
            <person name="Su Q."/>
            <person name="Daugherty S.C."/>
            <person name="Fraser C.M."/>
            <person name="Brown-Elliott B.A."/>
            <person name="Wallace R.J.Jr."/>
            <person name="Holland S.M."/>
            <person name="Sampaio E.P."/>
            <person name="Olivier K.N."/>
            <person name="Jackson M."/>
            <person name="Zelazny A.M."/>
        </authorList>
    </citation>
    <scope>NUCLEOTIDE SEQUENCE [LARGE SCALE GENOMIC DNA]</scope>
    <source>
        <strain evidence="1 2">MAB_091912_2446</strain>
    </source>
</reference>
<comment type="caution">
    <text evidence="1">The sequence shown here is derived from an EMBL/GenBank/DDBJ whole genome shotgun (WGS) entry which is preliminary data.</text>
</comment>
<gene>
    <name evidence="1" type="ORF">L833_1439</name>
</gene>
<evidence type="ECO:0000313" key="2">
    <source>
        <dbReference type="Proteomes" id="UP000018502"/>
    </source>
</evidence>
<evidence type="ECO:0000313" key="1">
    <source>
        <dbReference type="EMBL" id="ESV64060.1"/>
    </source>
</evidence>
<sequence>MLMPSSVPHFGSVNLGDFRDGKSQNVLSGYVAVLTAA</sequence>
<dbReference type="EMBL" id="AYTF01000001">
    <property type="protein sequence ID" value="ESV64060.1"/>
    <property type="molecule type" value="Genomic_DNA"/>
</dbReference>
<accession>A0A829MDG5</accession>
<dbReference type="AlphaFoldDB" id="A0A829MDG5"/>
<dbReference type="Proteomes" id="UP000018502">
    <property type="component" value="Unassembled WGS sequence"/>
</dbReference>
<protein>
    <submittedName>
        <fullName evidence="1">Uncharacterized protein</fullName>
    </submittedName>
</protein>